<dbReference type="SUPFAM" id="SSF46785">
    <property type="entry name" value="Winged helix' DNA-binding domain"/>
    <property type="match status" value="1"/>
</dbReference>
<keyword evidence="4" id="KW-0804">Transcription</keyword>
<dbReference type="InterPro" id="IPR000847">
    <property type="entry name" value="LysR_HTH_N"/>
</dbReference>
<dbReference type="EMBL" id="JABFMR010000001">
    <property type="protein sequence ID" value="NUT85064.1"/>
    <property type="molecule type" value="Genomic_DNA"/>
</dbReference>
<dbReference type="InterPro" id="IPR036388">
    <property type="entry name" value="WH-like_DNA-bd_sf"/>
</dbReference>
<comment type="caution">
    <text evidence="6">The sequence shown here is derived from an EMBL/GenBank/DDBJ whole genome shotgun (WGS) entry which is preliminary data.</text>
</comment>
<accession>A0A7Y6DFJ7</accession>
<evidence type="ECO:0000259" key="5">
    <source>
        <dbReference type="PROSITE" id="PS50931"/>
    </source>
</evidence>
<dbReference type="Gene3D" id="3.40.190.10">
    <property type="entry name" value="Periplasmic binding protein-like II"/>
    <property type="match status" value="2"/>
</dbReference>
<feature type="domain" description="HTH lysR-type" evidence="5">
    <location>
        <begin position="3"/>
        <end position="60"/>
    </location>
</feature>
<evidence type="ECO:0000256" key="2">
    <source>
        <dbReference type="ARBA" id="ARBA00023015"/>
    </source>
</evidence>
<dbReference type="RefSeq" id="WP_175361403.1">
    <property type="nucleotide sequence ID" value="NZ_JABFMR010000001.1"/>
</dbReference>
<dbReference type="InterPro" id="IPR005119">
    <property type="entry name" value="LysR_subst-bd"/>
</dbReference>
<dbReference type="Pfam" id="PF00126">
    <property type="entry name" value="HTH_1"/>
    <property type="match status" value="1"/>
</dbReference>
<keyword evidence="2" id="KW-0805">Transcription regulation</keyword>
<proteinExistence type="inferred from homology"/>
<dbReference type="PANTHER" id="PTHR30118:SF15">
    <property type="entry name" value="TRANSCRIPTIONAL REGULATORY PROTEIN"/>
    <property type="match status" value="1"/>
</dbReference>
<dbReference type="CDD" id="cd08459">
    <property type="entry name" value="PBP2_DntR_NahR_LinR_like"/>
    <property type="match status" value="1"/>
</dbReference>
<dbReference type="SUPFAM" id="SSF53850">
    <property type="entry name" value="Periplasmic binding protein-like II"/>
    <property type="match status" value="1"/>
</dbReference>
<dbReference type="GO" id="GO:0003700">
    <property type="term" value="F:DNA-binding transcription factor activity"/>
    <property type="evidence" value="ECO:0007669"/>
    <property type="project" value="InterPro"/>
</dbReference>
<dbReference type="PRINTS" id="PR00039">
    <property type="entry name" value="HTHLYSR"/>
</dbReference>
<evidence type="ECO:0000313" key="7">
    <source>
        <dbReference type="Proteomes" id="UP000536720"/>
    </source>
</evidence>
<dbReference type="Gene3D" id="1.10.10.10">
    <property type="entry name" value="Winged helix-like DNA-binding domain superfamily/Winged helix DNA-binding domain"/>
    <property type="match status" value="1"/>
</dbReference>
<name>A0A7Y6DFJ7_9PSED</name>
<evidence type="ECO:0000313" key="6">
    <source>
        <dbReference type="EMBL" id="NUT85064.1"/>
    </source>
</evidence>
<evidence type="ECO:0000256" key="3">
    <source>
        <dbReference type="ARBA" id="ARBA00023125"/>
    </source>
</evidence>
<reference evidence="6 7" key="1">
    <citation type="journal article" date="2020" name="Front. Plant Sci.">
        <title>Isolation of Rhizosphere Bacteria That Improve Quality and Water Stress Tolerance in Greenhouse Ornamentals.</title>
        <authorList>
            <person name="Nordstedt N.P."/>
            <person name="Jones M.L."/>
        </authorList>
    </citation>
    <scope>NUCLEOTIDE SEQUENCE [LARGE SCALE GENOMIC DNA]</scope>
    <source>
        <strain evidence="6 7">C7D2</strain>
    </source>
</reference>
<dbReference type="AlphaFoldDB" id="A0A7Y6DFJ7"/>
<dbReference type="Proteomes" id="UP000536720">
    <property type="component" value="Unassembled WGS sequence"/>
</dbReference>
<evidence type="ECO:0000256" key="1">
    <source>
        <dbReference type="ARBA" id="ARBA00009437"/>
    </source>
</evidence>
<gene>
    <name evidence="6" type="ORF">HNO91_01435</name>
</gene>
<dbReference type="InterPro" id="IPR036390">
    <property type="entry name" value="WH_DNA-bd_sf"/>
</dbReference>
<comment type="similarity">
    <text evidence="1">Belongs to the LysR transcriptional regulatory family.</text>
</comment>
<dbReference type="PANTHER" id="PTHR30118">
    <property type="entry name" value="HTH-TYPE TRANSCRIPTIONAL REGULATOR LEUO-RELATED"/>
    <property type="match status" value="1"/>
</dbReference>
<dbReference type="InterPro" id="IPR050389">
    <property type="entry name" value="LysR-type_TF"/>
</dbReference>
<organism evidence="6 7">
    <name type="scientific">Pseudomonas corrugata</name>
    <dbReference type="NCBI Taxonomy" id="47879"/>
    <lineage>
        <taxon>Bacteria</taxon>
        <taxon>Pseudomonadati</taxon>
        <taxon>Pseudomonadota</taxon>
        <taxon>Gammaproteobacteria</taxon>
        <taxon>Pseudomonadales</taxon>
        <taxon>Pseudomonadaceae</taxon>
        <taxon>Pseudomonas</taxon>
    </lineage>
</organism>
<dbReference type="Pfam" id="PF03466">
    <property type="entry name" value="LysR_substrate"/>
    <property type="match status" value="1"/>
</dbReference>
<protein>
    <submittedName>
        <fullName evidence="6">LysR family transcriptional regulator</fullName>
    </submittedName>
</protein>
<keyword evidence="3" id="KW-0238">DNA-binding</keyword>
<dbReference type="PROSITE" id="PS50931">
    <property type="entry name" value="HTH_LYSR"/>
    <property type="match status" value="1"/>
</dbReference>
<sequence>MRTDLNLLRVLLAIHDCGNVTAAAKRLGMSQPAASAALSRLRHSLGDALFVRSGTAMEPTPRARSIVERTREVIATIDQEILISPTFAPLHSTGEFTFCLSEIGEVVFLPALFDRLRAEAPQARIRCLSLAPKDLLEALREGKVDSVLGYFPDLDAPNIYQQRLFSHDLVCLIRSDHGITDARLSIEDFCRLEHLQVRDGSRSQEMYEAYLVNMGIERNIVLQMSHYMSIAAIIERSDLVVVLPRTVANLYARHSAIRLIEPPVEIPPYSLKHHWHARHQKDPRHVWLRAQIWEMFGDHANPQFELKKS</sequence>
<evidence type="ECO:0000256" key="4">
    <source>
        <dbReference type="ARBA" id="ARBA00023163"/>
    </source>
</evidence>
<dbReference type="GO" id="GO:0003677">
    <property type="term" value="F:DNA binding"/>
    <property type="evidence" value="ECO:0007669"/>
    <property type="project" value="UniProtKB-KW"/>
</dbReference>